<proteinExistence type="predicted"/>
<dbReference type="AlphaFoldDB" id="A0A933NYB2"/>
<gene>
    <name evidence="1" type="ORF">HY834_10070</name>
</gene>
<dbReference type="EMBL" id="JACRAF010000027">
    <property type="protein sequence ID" value="MBI4922085.1"/>
    <property type="molecule type" value="Genomic_DNA"/>
</dbReference>
<sequence length="253" mass="28245">MAQRLFATLPPSLETALVDEFRDLQRNYREHRWRASELAGGRFCEVVYSILKGDVDGAYPAAPYKPSDFRGSCRQLENQPALGTGLRFLVLPLLTVLYEVRNNRGVGHVGGDVDSNAVDAFAVVAQSSWILAELVRNYNSVPLREAQKLVDRLAEYPSPLIFVEGGYRRVLKIGLSLRDELVLLVASTEARESSVDDLSSWTGQPNKTYIRKVLGQLDEARLLRFSRAEDLAQLLPTGQKIADELAMTHTLKT</sequence>
<dbReference type="Proteomes" id="UP000782610">
    <property type="component" value="Unassembled WGS sequence"/>
</dbReference>
<evidence type="ECO:0000313" key="1">
    <source>
        <dbReference type="EMBL" id="MBI4922085.1"/>
    </source>
</evidence>
<reference evidence="1" key="1">
    <citation type="submission" date="2020-07" db="EMBL/GenBank/DDBJ databases">
        <title>Huge and variable diversity of episymbiotic CPR bacteria and DPANN archaea in groundwater ecosystems.</title>
        <authorList>
            <person name="He C.Y."/>
            <person name="Keren R."/>
            <person name="Whittaker M."/>
            <person name="Farag I.F."/>
            <person name="Doudna J."/>
            <person name="Cate J.H.D."/>
            <person name="Banfield J.F."/>
        </authorList>
    </citation>
    <scope>NUCLEOTIDE SEQUENCE</scope>
    <source>
        <strain evidence="1">NC_groundwater_1586_Pr3_B-0.1um_66_15</strain>
    </source>
</reference>
<comment type="caution">
    <text evidence="1">The sequence shown here is derived from an EMBL/GenBank/DDBJ whole genome shotgun (WGS) entry which is preliminary data.</text>
</comment>
<name>A0A933NYB2_9HYPH</name>
<accession>A0A933NYB2</accession>
<protein>
    <submittedName>
        <fullName evidence="1">Uncharacterized protein</fullName>
    </submittedName>
</protein>
<organism evidence="1 2">
    <name type="scientific">Devosia nanyangense</name>
    <dbReference type="NCBI Taxonomy" id="1228055"/>
    <lineage>
        <taxon>Bacteria</taxon>
        <taxon>Pseudomonadati</taxon>
        <taxon>Pseudomonadota</taxon>
        <taxon>Alphaproteobacteria</taxon>
        <taxon>Hyphomicrobiales</taxon>
        <taxon>Devosiaceae</taxon>
        <taxon>Devosia</taxon>
    </lineage>
</organism>
<evidence type="ECO:0000313" key="2">
    <source>
        <dbReference type="Proteomes" id="UP000782610"/>
    </source>
</evidence>